<gene>
    <name evidence="2" type="ORF">J3A84_07605</name>
</gene>
<keyword evidence="3" id="KW-1185">Reference proteome</keyword>
<comment type="caution">
    <text evidence="2">The sequence shown here is derived from an EMBL/GenBank/DDBJ whole genome shotgun (WGS) entry which is preliminary data.</text>
</comment>
<proteinExistence type="predicted"/>
<dbReference type="Proteomes" id="UP000664218">
    <property type="component" value="Unassembled WGS sequence"/>
</dbReference>
<keyword evidence="1" id="KW-1133">Transmembrane helix</keyword>
<name>A0A939HC55_9CLOT</name>
<evidence type="ECO:0000313" key="3">
    <source>
        <dbReference type="Proteomes" id="UP000664218"/>
    </source>
</evidence>
<dbReference type="RefSeq" id="WP_207599415.1">
    <property type="nucleotide sequence ID" value="NZ_JAFNJU010000005.1"/>
</dbReference>
<organism evidence="2 3">
    <name type="scientific">Proteiniclasticum aestuarii</name>
    <dbReference type="NCBI Taxonomy" id="2817862"/>
    <lineage>
        <taxon>Bacteria</taxon>
        <taxon>Bacillati</taxon>
        <taxon>Bacillota</taxon>
        <taxon>Clostridia</taxon>
        <taxon>Eubacteriales</taxon>
        <taxon>Clostridiaceae</taxon>
        <taxon>Proteiniclasticum</taxon>
    </lineage>
</organism>
<feature type="transmembrane region" description="Helical" evidence="1">
    <location>
        <begin position="56"/>
        <end position="77"/>
    </location>
</feature>
<reference evidence="2" key="1">
    <citation type="submission" date="2021-03" db="EMBL/GenBank/DDBJ databases">
        <title>Proteiniclasticum marinus sp. nov., isolated from tidal flat sediment.</title>
        <authorList>
            <person name="Namirimu T."/>
            <person name="Yang J.-A."/>
            <person name="Yang S.-H."/>
            <person name="Kim Y.-J."/>
            <person name="Kwon K.K."/>
        </authorList>
    </citation>
    <scope>NUCLEOTIDE SEQUENCE</scope>
    <source>
        <strain evidence="2">SCR006</strain>
    </source>
</reference>
<evidence type="ECO:0000313" key="2">
    <source>
        <dbReference type="EMBL" id="MBO1264890.1"/>
    </source>
</evidence>
<keyword evidence="1" id="KW-0812">Transmembrane</keyword>
<keyword evidence="1" id="KW-0472">Membrane</keyword>
<protein>
    <submittedName>
        <fullName evidence="2">Uncharacterized protein</fullName>
    </submittedName>
</protein>
<evidence type="ECO:0000256" key="1">
    <source>
        <dbReference type="SAM" id="Phobius"/>
    </source>
</evidence>
<accession>A0A939HC55</accession>
<sequence>MELFMEIVMDILFEGTAEIVKSKKSPKALRYFIIGLIIGIMGLFFFLSYVQRENETLMWTFTVLGSIIAVFLLSLFYRFAKARIPE</sequence>
<dbReference type="AlphaFoldDB" id="A0A939HC55"/>
<feature type="transmembrane region" description="Helical" evidence="1">
    <location>
        <begin position="31"/>
        <end position="50"/>
    </location>
</feature>
<dbReference type="EMBL" id="JAFNJU010000005">
    <property type="protein sequence ID" value="MBO1264890.1"/>
    <property type="molecule type" value="Genomic_DNA"/>
</dbReference>